<dbReference type="EMBL" id="JAHRIP010031486">
    <property type="protein sequence ID" value="MEQ2293031.1"/>
    <property type="molecule type" value="Genomic_DNA"/>
</dbReference>
<keyword evidence="3" id="KW-1185">Reference proteome</keyword>
<organism evidence="2 3">
    <name type="scientific">Ameca splendens</name>
    <dbReference type="NCBI Taxonomy" id="208324"/>
    <lineage>
        <taxon>Eukaryota</taxon>
        <taxon>Metazoa</taxon>
        <taxon>Chordata</taxon>
        <taxon>Craniata</taxon>
        <taxon>Vertebrata</taxon>
        <taxon>Euteleostomi</taxon>
        <taxon>Actinopterygii</taxon>
        <taxon>Neopterygii</taxon>
        <taxon>Teleostei</taxon>
        <taxon>Neoteleostei</taxon>
        <taxon>Acanthomorphata</taxon>
        <taxon>Ovalentaria</taxon>
        <taxon>Atherinomorphae</taxon>
        <taxon>Cyprinodontiformes</taxon>
        <taxon>Goodeidae</taxon>
        <taxon>Ameca</taxon>
    </lineage>
</organism>
<evidence type="ECO:0000313" key="2">
    <source>
        <dbReference type="EMBL" id="MEQ2293031.1"/>
    </source>
</evidence>
<comment type="caution">
    <text evidence="2">The sequence shown here is derived from an EMBL/GenBank/DDBJ whole genome shotgun (WGS) entry which is preliminary data.</text>
</comment>
<name>A0ABV0YH09_9TELE</name>
<dbReference type="Proteomes" id="UP001469553">
    <property type="component" value="Unassembled WGS sequence"/>
</dbReference>
<evidence type="ECO:0000313" key="3">
    <source>
        <dbReference type="Proteomes" id="UP001469553"/>
    </source>
</evidence>
<feature type="compositionally biased region" description="Basic and acidic residues" evidence="1">
    <location>
        <begin position="67"/>
        <end position="77"/>
    </location>
</feature>
<gene>
    <name evidence="2" type="ORF">AMECASPLE_029038</name>
</gene>
<sequence>MCLALCSTYPLIPVHISGQFLAPSAQFVRSRTSLASCHRRLPKLKRAERNRGKQRAGVGRGGGQTEEEGRTERESMRGWEVGITLGNPGRGSKAELISSIFFSSAHSSKSIQLEEERIPLECCHGPLLLCCLRESACLLSAN</sequence>
<reference evidence="2 3" key="1">
    <citation type="submission" date="2021-06" db="EMBL/GenBank/DDBJ databases">
        <authorList>
            <person name="Palmer J.M."/>
        </authorList>
    </citation>
    <scope>NUCLEOTIDE SEQUENCE [LARGE SCALE GENOMIC DNA]</scope>
    <source>
        <strain evidence="2 3">AS_MEX2019</strain>
        <tissue evidence="2">Muscle</tissue>
    </source>
</reference>
<feature type="region of interest" description="Disordered" evidence="1">
    <location>
        <begin position="46"/>
        <end position="78"/>
    </location>
</feature>
<proteinExistence type="predicted"/>
<evidence type="ECO:0000256" key="1">
    <source>
        <dbReference type="SAM" id="MobiDB-lite"/>
    </source>
</evidence>
<protein>
    <submittedName>
        <fullName evidence="2">Uncharacterized protein</fullName>
    </submittedName>
</protein>
<accession>A0ABV0YH09</accession>